<dbReference type="KEGG" id="npy:NPRO_10400"/>
<evidence type="ECO:0000256" key="7">
    <source>
        <dbReference type="ARBA" id="ARBA00022723"/>
    </source>
</evidence>
<dbReference type="Pfam" id="PF02810">
    <property type="entry name" value="SEC-C"/>
    <property type="match status" value="1"/>
</dbReference>
<dbReference type="Pfam" id="PF01043">
    <property type="entry name" value="SecA_PP_bind"/>
    <property type="match status" value="1"/>
</dbReference>
<keyword evidence="10 15" id="KW-0067">ATP-binding</keyword>
<comment type="similarity">
    <text evidence="3 15">Belongs to the SecA family.</text>
</comment>
<keyword evidence="5 15" id="KW-1003">Cell membrane</keyword>
<comment type="subcellular location">
    <subcellularLocation>
        <location evidence="15">Cell membrane</location>
        <topology evidence="15">Peripheral membrane protein</topology>
        <orientation evidence="15">Cytoplasmic side</orientation>
    </subcellularLocation>
    <subcellularLocation>
        <location evidence="15">Cytoplasm</location>
    </subcellularLocation>
    <subcellularLocation>
        <location evidence="2">Membrane</location>
        <topology evidence="2">Peripheral membrane protein</topology>
    </subcellularLocation>
    <text evidence="15">Distribution is 50-50.</text>
</comment>
<evidence type="ECO:0000256" key="13">
    <source>
        <dbReference type="ARBA" id="ARBA00023010"/>
    </source>
</evidence>
<evidence type="ECO:0000256" key="15">
    <source>
        <dbReference type="HAMAP-Rule" id="MF_01382"/>
    </source>
</evidence>
<dbReference type="InterPro" id="IPR011116">
    <property type="entry name" value="SecA_Wing/Scaffold"/>
</dbReference>
<feature type="domain" description="SecA family profile" evidence="18">
    <location>
        <begin position="1"/>
        <end position="736"/>
    </location>
</feature>
<dbReference type="InterPro" id="IPR014018">
    <property type="entry name" value="SecA_motor_DEAD"/>
</dbReference>
<dbReference type="Pfam" id="PF21090">
    <property type="entry name" value="P-loop_SecA"/>
    <property type="match status" value="2"/>
</dbReference>
<evidence type="ECO:0000256" key="3">
    <source>
        <dbReference type="ARBA" id="ARBA00007650"/>
    </source>
</evidence>
<evidence type="ECO:0000256" key="10">
    <source>
        <dbReference type="ARBA" id="ARBA00022840"/>
    </source>
</evidence>
<sequence length="1020" mass="116580">MVDYLRKLFDTSKRDVESLAPIVDRINSYEEDFAAKSDEELQELTLKFKERLNAGETLEDVLPEAFAAVREASKRTLKMRHFDVQLLGGLVLHQGRIAEMKTGEGKTLVATLPMYLNALTGKGVHLVTVNDYLARRDAAWMGPIYHFLGLTVGIIQGQSEDSDELGGSFKYVPGADVAGDPRYVNLVPCSRREAYLCDIVYGTNHEFGFDYLRDNMAFQVEQLSMRELNYAIIDEVDSILIDEARTPHIISGPSMEDVSLYKQIDQVVRNFKVEDHYTADKKNHSVSMTEEGLDYAEELLDIDNIANEPKLFHHLMASVKAYALFDRDVDYVVRNNEVVIVDENTGRLMFGRRYSDGLHQALEAKEGVPVQRESQTVAVITFQNLFRLYNKLAGMTGTAKTEEDEFRKIYGLDVVTIPTHRPMIRTDHADIIYKTLEAKFRGIAFEILRLYTKQQPVLVGTRSIEMSEKVSARLTPDMLQKLILVQKLRWHNEVKKDTAKSLRDDVTNTVNRPLDEVERKELSGILSKVAESGDPTSDEVMDWFLKEYELPDSDKENLKEALEHGIPHNVLNAKFHEREALIIAEAGRKGGVTIATNMAGRGVDILLGGRIEDEQTALSRSSKGDEAFESDYASTYASYRRGGKERAAPPLPLNDQERSSLAEDVRKLGGVYILGTERHESRRIDNQLRGRSGRQGDPGESRFFVSLEDQLWKIFNANMLQNPLLKAWPPMEQVDAKFLSGMIRKTQERIENHFFEARKHVLEYDDVLNQQREHIYGMRRDILFGKHVREDLIKYVDSMINEVVENCWAFDETKGAQVYDYDKLFSELNEVFPAMDYVTVEELRQYKPGEEIAVYCIELARKAYDGKAEKLGSDLMQQFEQHVMLQAVNDRWMEHLQMVDYIREGIGLRGYGQTDPLIAYKRETYDLFQHTLRQIRDQAVRTIYQADVQARQPRVEQPQMMRVDDAEQGPDAPQPIAAQPNGAPANLDWRKVGRNDPCPCGSGKKFKACHYPLLRQEGKI</sequence>
<keyword evidence="14 15" id="KW-0472">Membrane</keyword>
<dbReference type="EC" id="7.4.2.8" evidence="15"/>
<dbReference type="Gene3D" id="3.40.50.300">
    <property type="entry name" value="P-loop containing nucleotide triphosphate hydrolases"/>
    <property type="match status" value="3"/>
</dbReference>
<dbReference type="CDD" id="cd17928">
    <property type="entry name" value="DEXDc_SecA"/>
    <property type="match status" value="1"/>
</dbReference>
<evidence type="ECO:0000256" key="16">
    <source>
        <dbReference type="SAM" id="MobiDB-lite"/>
    </source>
</evidence>
<keyword evidence="9" id="KW-0862">Zinc</keyword>
<dbReference type="InterPro" id="IPR011130">
    <property type="entry name" value="SecA_preprotein_X-link_dom"/>
</dbReference>
<comment type="catalytic activity">
    <reaction evidence="15">
        <text>ATP + H2O + cellular proteinSide 1 = ADP + phosphate + cellular proteinSide 2.</text>
        <dbReference type="EC" id="7.4.2.8"/>
    </reaction>
</comment>
<organism evidence="19 20">
    <name type="scientific">Candidatus Nitrosymbiomonas proteolyticus</name>
    <dbReference type="NCBI Taxonomy" id="2608984"/>
    <lineage>
        <taxon>Bacteria</taxon>
        <taxon>Bacillati</taxon>
        <taxon>Armatimonadota</taxon>
        <taxon>Armatimonadota incertae sedis</taxon>
        <taxon>Candidatus Nitrosymbiomonas</taxon>
    </lineage>
</organism>
<evidence type="ECO:0000259" key="18">
    <source>
        <dbReference type="PROSITE" id="PS51196"/>
    </source>
</evidence>
<dbReference type="InterPro" id="IPR020937">
    <property type="entry name" value="SecA_CS"/>
</dbReference>
<dbReference type="SUPFAM" id="SSF81767">
    <property type="entry name" value="Pre-protein crosslinking domain of SecA"/>
    <property type="match status" value="1"/>
</dbReference>
<dbReference type="SMART" id="SM00957">
    <property type="entry name" value="SecA_DEAD"/>
    <property type="match status" value="1"/>
</dbReference>
<accession>A0A809RG56</accession>
<feature type="region of interest" description="Disordered" evidence="16">
    <location>
        <begin position="964"/>
        <end position="985"/>
    </location>
</feature>
<evidence type="ECO:0000256" key="6">
    <source>
        <dbReference type="ARBA" id="ARBA00022490"/>
    </source>
</evidence>
<dbReference type="GO" id="GO:0006605">
    <property type="term" value="P:protein targeting"/>
    <property type="evidence" value="ECO:0007669"/>
    <property type="project" value="UniProtKB-UniRule"/>
</dbReference>
<dbReference type="GO" id="GO:0031522">
    <property type="term" value="C:cell envelope Sec protein transport complex"/>
    <property type="evidence" value="ECO:0007669"/>
    <property type="project" value="TreeGrafter"/>
</dbReference>
<dbReference type="InterPro" id="IPR011115">
    <property type="entry name" value="SecA_DEAD"/>
</dbReference>
<evidence type="ECO:0000256" key="11">
    <source>
        <dbReference type="ARBA" id="ARBA00022927"/>
    </source>
</evidence>
<dbReference type="Gene3D" id="1.10.3060.10">
    <property type="entry name" value="Helical scaffold and wing domains of SecA"/>
    <property type="match status" value="1"/>
</dbReference>
<dbReference type="EMBL" id="AP021858">
    <property type="protein sequence ID" value="BBO23445.1"/>
    <property type="molecule type" value="Genomic_DNA"/>
</dbReference>
<evidence type="ECO:0000256" key="8">
    <source>
        <dbReference type="ARBA" id="ARBA00022741"/>
    </source>
</evidence>
<keyword evidence="11 15" id="KW-0653">Protein transport</keyword>
<dbReference type="InterPro" id="IPR014001">
    <property type="entry name" value="Helicase_ATP-bd"/>
</dbReference>
<dbReference type="GO" id="GO:0043952">
    <property type="term" value="P:protein transport by the Sec complex"/>
    <property type="evidence" value="ECO:0007669"/>
    <property type="project" value="UniProtKB-ARBA"/>
</dbReference>
<proteinExistence type="inferred from homology"/>
<comment type="cofactor">
    <cofactor evidence="1">
        <name>Zn(2+)</name>
        <dbReference type="ChEBI" id="CHEBI:29105"/>
    </cofactor>
</comment>
<dbReference type="SMART" id="SM00958">
    <property type="entry name" value="SecA_PP_bind"/>
    <property type="match status" value="1"/>
</dbReference>
<dbReference type="PANTHER" id="PTHR30612">
    <property type="entry name" value="SECA INNER MEMBRANE COMPONENT OF SEC PROTEIN SECRETION SYSTEM"/>
    <property type="match status" value="1"/>
</dbReference>
<keyword evidence="8 15" id="KW-0547">Nucleotide-binding</keyword>
<keyword evidence="6 15" id="KW-0963">Cytoplasm</keyword>
<dbReference type="SUPFAM" id="SSF81886">
    <property type="entry name" value="Helical scaffold and wing domains of SecA"/>
    <property type="match status" value="1"/>
</dbReference>
<feature type="binding site" evidence="15">
    <location>
        <begin position="103"/>
        <end position="107"/>
    </location>
    <ligand>
        <name>ATP</name>
        <dbReference type="ChEBI" id="CHEBI:30616"/>
    </ligand>
</feature>
<keyword evidence="12 15" id="KW-1278">Translocase</keyword>
<evidence type="ECO:0000256" key="9">
    <source>
        <dbReference type="ARBA" id="ARBA00022833"/>
    </source>
</evidence>
<dbReference type="GO" id="GO:0065002">
    <property type="term" value="P:intracellular protein transmembrane transport"/>
    <property type="evidence" value="ECO:0007669"/>
    <property type="project" value="UniProtKB-UniRule"/>
</dbReference>
<dbReference type="PROSITE" id="PS01312">
    <property type="entry name" value="SECA"/>
    <property type="match status" value="1"/>
</dbReference>
<evidence type="ECO:0000256" key="1">
    <source>
        <dbReference type="ARBA" id="ARBA00001947"/>
    </source>
</evidence>
<protein>
    <recommendedName>
        <fullName evidence="15">Protein translocase subunit SecA</fullName>
        <ecNumber evidence="15">7.4.2.8</ecNumber>
    </recommendedName>
</protein>
<dbReference type="InterPro" id="IPR036670">
    <property type="entry name" value="SecA_X-link_sf"/>
</dbReference>
<evidence type="ECO:0000256" key="4">
    <source>
        <dbReference type="ARBA" id="ARBA00022448"/>
    </source>
</evidence>
<evidence type="ECO:0000256" key="12">
    <source>
        <dbReference type="ARBA" id="ARBA00022967"/>
    </source>
</evidence>
<dbReference type="Pfam" id="PF07517">
    <property type="entry name" value="SecA_DEAD"/>
    <property type="match status" value="1"/>
</dbReference>
<dbReference type="GO" id="GO:0005524">
    <property type="term" value="F:ATP binding"/>
    <property type="evidence" value="ECO:0007669"/>
    <property type="project" value="UniProtKB-UniRule"/>
</dbReference>
<dbReference type="GO" id="GO:0005829">
    <property type="term" value="C:cytosol"/>
    <property type="evidence" value="ECO:0007669"/>
    <property type="project" value="TreeGrafter"/>
</dbReference>
<evidence type="ECO:0000313" key="19">
    <source>
        <dbReference type="EMBL" id="BBO23445.1"/>
    </source>
</evidence>
<name>A0A809RG56_9BACT</name>
<dbReference type="CDD" id="cd18803">
    <property type="entry name" value="SF2_C_secA"/>
    <property type="match status" value="1"/>
</dbReference>
<dbReference type="InterPro" id="IPR027417">
    <property type="entry name" value="P-loop_NTPase"/>
</dbReference>
<evidence type="ECO:0000256" key="14">
    <source>
        <dbReference type="ARBA" id="ARBA00023136"/>
    </source>
</evidence>
<feature type="domain" description="Helicase ATP-binding" evidence="17">
    <location>
        <begin position="87"/>
        <end position="250"/>
    </location>
</feature>
<keyword evidence="4 15" id="KW-0813">Transport</keyword>
<dbReference type="GO" id="GO:0005886">
    <property type="term" value="C:plasma membrane"/>
    <property type="evidence" value="ECO:0007669"/>
    <property type="project" value="UniProtKB-SubCell"/>
</dbReference>
<dbReference type="PANTHER" id="PTHR30612:SF0">
    <property type="entry name" value="CHLOROPLAST PROTEIN-TRANSPORTING ATPASE"/>
    <property type="match status" value="1"/>
</dbReference>
<dbReference type="GO" id="GO:0017038">
    <property type="term" value="P:protein import"/>
    <property type="evidence" value="ECO:0007669"/>
    <property type="project" value="InterPro"/>
</dbReference>
<evidence type="ECO:0000256" key="2">
    <source>
        <dbReference type="ARBA" id="ARBA00004170"/>
    </source>
</evidence>
<dbReference type="Pfam" id="PF07516">
    <property type="entry name" value="SecA_SW"/>
    <property type="match status" value="1"/>
</dbReference>
<dbReference type="FunFam" id="3.90.1440.10:FF:000003">
    <property type="entry name" value="Preprotein translocase SecA subunit"/>
    <property type="match status" value="1"/>
</dbReference>
<reference evidence="19" key="1">
    <citation type="journal article" name="DNA Res.">
        <title>The physiological potential of anammox bacteria as revealed by their core genome structure.</title>
        <authorList>
            <person name="Okubo T."/>
            <person name="Toyoda A."/>
            <person name="Fukuhara K."/>
            <person name="Uchiyama I."/>
            <person name="Harigaya Y."/>
            <person name="Kuroiwa M."/>
            <person name="Suzuki T."/>
            <person name="Murakami Y."/>
            <person name="Suwa Y."/>
            <person name="Takami H."/>
        </authorList>
    </citation>
    <scope>NUCLEOTIDE SEQUENCE</scope>
    <source>
        <strain evidence="19">317325-2</strain>
    </source>
</reference>
<feature type="binding site" evidence="15">
    <location>
        <position position="85"/>
    </location>
    <ligand>
        <name>ATP</name>
        <dbReference type="ChEBI" id="CHEBI:30616"/>
    </ligand>
</feature>
<feature type="region of interest" description="Disordered" evidence="16">
    <location>
        <begin position="639"/>
        <end position="658"/>
    </location>
</feature>
<comment type="subunit">
    <text evidence="15">Monomer and homodimer. Part of the essential Sec protein translocation apparatus which comprises SecA, SecYEG and auxiliary proteins SecDF. Other proteins may also be involved.</text>
</comment>
<dbReference type="PROSITE" id="PS51196">
    <property type="entry name" value="SECA_MOTOR_DEAD"/>
    <property type="match status" value="1"/>
</dbReference>
<dbReference type="GO" id="GO:0008564">
    <property type="term" value="F:protein-exporting ATPase activity"/>
    <property type="evidence" value="ECO:0007669"/>
    <property type="project" value="UniProtKB-EC"/>
</dbReference>
<evidence type="ECO:0000259" key="17">
    <source>
        <dbReference type="PROSITE" id="PS51192"/>
    </source>
</evidence>
<evidence type="ECO:0000313" key="20">
    <source>
        <dbReference type="Proteomes" id="UP000662873"/>
    </source>
</evidence>
<dbReference type="InterPro" id="IPR000185">
    <property type="entry name" value="SecA"/>
</dbReference>
<dbReference type="Proteomes" id="UP000662873">
    <property type="component" value="Chromosome"/>
</dbReference>
<dbReference type="GO" id="GO:0046872">
    <property type="term" value="F:metal ion binding"/>
    <property type="evidence" value="ECO:0007669"/>
    <property type="project" value="UniProtKB-KW"/>
</dbReference>
<dbReference type="SUPFAM" id="SSF52540">
    <property type="entry name" value="P-loop containing nucleoside triphosphate hydrolases"/>
    <property type="match status" value="2"/>
</dbReference>
<keyword evidence="13 15" id="KW-0811">Translocation</keyword>
<dbReference type="HAMAP" id="MF_01382">
    <property type="entry name" value="SecA"/>
    <property type="match status" value="1"/>
</dbReference>
<dbReference type="PRINTS" id="PR00906">
    <property type="entry name" value="SECA"/>
</dbReference>
<dbReference type="FunFam" id="3.40.50.300:FF:000113">
    <property type="entry name" value="Preprotein translocase subunit SecA"/>
    <property type="match status" value="1"/>
</dbReference>
<gene>
    <name evidence="15" type="primary">secA</name>
    <name evidence="19" type="ORF">NPRO_10400</name>
</gene>
<comment type="function">
    <text evidence="15">Part of the Sec protein translocase complex. Interacts with the SecYEG preprotein conducting channel. Has a central role in coupling the hydrolysis of ATP to the transfer of proteins into and across the cell membrane, serving as an ATP-driven molecular motor driving the stepwise translocation of polypeptide chains across the membrane.</text>
</comment>
<keyword evidence="7" id="KW-0479">Metal-binding</keyword>
<feature type="binding site" evidence="15">
    <location>
        <position position="604"/>
    </location>
    <ligand>
        <name>ATP</name>
        <dbReference type="ChEBI" id="CHEBI:30616"/>
    </ligand>
</feature>
<dbReference type="AlphaFoldDB" id="A0A809RG56"/>
<evidence type="ECO:0000256" key="5">
    <source>
        <dbReference type="ARBA" id="ARBA00022475"/>
    </source>
</evidence>
<dbReference type="PROSITE" id="PS51192">
    <property type="entry name" value="HELICASE_ATP_BIND_1"/>
    <property type="match status" value="1"/>
</dbReference>
<dbReference type="Gene3D" id="3.90.1440.10">
    <property type="entry name" value="SecA, preprotein cross-linking domain"/>
    <property type="match status" value="1"/>
</dbReference>
<dbReference type="InterPro" id="IPR004027">
    <property type="entry name" value="SEC_C_motif"/>
</dbReference>
<dbReference type="InterPro" id="IPR044722">
    <property type="entry name" value="SecA_SF2_C"/>
</dbReference>
<dbReference type="InterPro" id="IPR036266">
    <property type="entry name" value="SecA_Wing/Scaffold_sf"/>
</dbReference>